<organism evidence="1">
    <name type="scientific">Tanacetum cinerariifolium</name>
    <name type="common">Dalmatian daisy</name>
    <name type="synonym">Chrysanthemum cinerariifolium</name>
    <dbReference type="NCBI Taxonomy" id="118510"/>
    <lineage>
        <taxon>Eukaryota</taxon>
        <taxon>Viridiplantae</taxon>
        <taxon>Streptophyta</taxon>
        <taxon>Embryophyta</taxon>
        <taxon>Tracheophyta</taxon>
        <taxon>Spermatophyta</taxon>
        <taxon>Magnoliopsida</taxon>
        <taxon>eudicotyledons</taxon>
        <taxon>Gunneridae</taxon>
        <taxon>Pentapetalae</taxon>
        <taxon>asterids</taxon>
        <taxon>campanulids</taxon>
        <taxon>Asterales</taxon>
        <taxon>Asteraceae</taxon>
        <taxon>Asteroideae</taxon>
        <taxon>Anthemideae</taxon>
        <taxon>Anthemidinae</taxon>
        <taxon>Tanacetum</taxon>
    </lineage>
</organism>
<protein>
    <recommendedName>
        <fullName evidence="2">Reverse transcriptase domain-containing protein</fullName>
    </recommendedName>
</protein>
<name>A0A699IQW8_TANCI</name>
<sequence length="301" mass="33704">MECVTRKNPSEIVSPLSNPERAFHTLSKKEQVVESEGISQKDFVFESVLEYEFQTKDEEEIGDINRTMADLAKTTRTGASFTITRPALTVDIYKIKDQFLHMIINQCQFSGALGKDVNDHIDTFLGICELFKIKDVDGDADKLHVFPFTLTCIAKEWLKSNAPAPNEAYKVIEDIAVHTHEWYAPQDRVSRRATIKVVEADGVSEIDALTNQMAMFNKKFDKLNATIVTMQVGCESCGGPHLTKDCDDKPMSSSEDAFWVNQRQGNFQACGSNGNSLSYKQGPQDSTRLIAHHSNNLNNSI</sequence>
<evidence type="ECO:0000313" key="1">
    <source>
        <dbReference type="EMBL" id="GEZ78881.1"/>
    </source>
</evidence>
<dbReference type="EMBL" id="BKCJ010323806">
    <property type="protein sequence ID" value="GEZ78881.1"/>
    <property type="molecule type" value="Genomic_DNA"/>
</dbReference>
<accession>A0A699IQW8</accession>
<proteinExistence type="predicted"/>
<reference evidence="1" key="1">
    <citation type="journal article" date="2019" name="Sci. Rep.">
        <title>Draft genome of Tanacetum cinerariifolium, the natural source of mosquito coil.</title>
        <authorList>
            <person name="Yamashiro T."/>
            <person name="Shiraishi A."/>
            <person name="Satake H."/>
            <person name="Nakayama K."/>
        </authorList>
    </citation>
    <scope>NUCLEOTIDE SEQUENCE</scope>
</reference>
<comment type="caution">
    <text evidence="1">The sequence shown here is derived from an EMBL/GenBank/DDBJ whole genome shotgun (WGS) entry which is preliminary data.</text>
</comment>
<evidence type="ECO:0008006" key="2">
    <source>
        <dbReference type="Google" id="ProtNLM"/>
    </source>
</evidence>
<dbReference type="AlphaFoldDB" id="A0A699IQW8"/>
<gene>
    <name evidence="1" type="ORF">Tci_550854</name>
</gene>